<dbReference type="InterPro" id="IPR015422">
    <property type="entry name" value="PyrdxlP-dep_Trfase_small"/>
</dbReference>
<dbReference type="GO" id="GO:0008483">
    <property type="term" value="F:transaminase activity"/>
    <property type="evidence" value="ECO:0007669"/>
    <property type="project" value="UniProtKB-KW"/>
</dbReference>
<dbReference type="InterPro" id="IPR004838">
    <property type="entry name" value="NHTrfase_class1_PyrdxlP-BS"/>
</dbReference>
<feature type="domain" description="Aminotransferase class I/classII large" evidence="5">
    <location>
        <begin position="32"/>
        <end position="379"/>
    </location>
</feature>
<comment type="similarity">
    <text evidence="4">Belongs to the class-I pyridoxal-phosphate-dependent aminotransferase family.</text>
</comment>
<sequence length="381" mass="42595">MIEVAKRLHTVEEYYFSKKLREVGLLIASGKPIINLGIGSPDLQPPQKVIDAISGSLMDATAHKYQSYQGLPELREAMVAFYKDHFGVKVNATNEILPLMGSKEGIMHISMAYLNEGDEVLIPNPGYPTYQSVTKLVGAKIVTYDLDASNNWMPNIAALEQTDLSKVKLMWVNYPHMPTGSTPTETVFEELVAFAKRHSILIVNDNPYSFVLNDNPRSILSVEGAKDVCLELNSLSKTFNMAGWRVGMVLGNSEHISNILKVKSNMDSGMFYGIQKGAIEALKCSEMWFVTLNSVYKRRRDLVWQLAEALNCTYDKNATGMFVWAKLPPYLKSEEFIDLVLKNNHIFITPGTIFGSQGEGYIRFSLCASTEVLEEAISRVN</sequence>
<gene>
    <name evidence="6" type="ORF">EYD46_13020</name>
</gene>
<keyword evidence="2 4" id="KW-0032">Aminotransferase</keyword>
<dbReference type="InterPro" id="IPR004839">
    <property type="entry name" value="Aminotransferase_I/II_large"/>
</dbReference>
<dbReference type="SUPFAM" id="SSF53383">
    <property type="entry name" value="PLP-dependent transferases"/>
    <property type="match status" value="1"/>
</dbReference>
<evidence type="ECO:0000313" key="7">
    <source>
        <dbReference type="Proteomes" id="UP000292372"/>
    </source>
</evidence>
<proteinExistence type="inferred from homology"/>
<protein>
    <recommendedName>
        <fullName evidence="4">Aminotransferase</fullName>
        <ecNumber evidence="4">2.6.1.-</ecNumber>
    </recommendedName>
</protein>
<dbReference type="PANTHER" id="PTHR42832">
    <property type="entry name" value="AMINO ACID AMINOTRANSFERASE"/>
    <property type="match status" value="1"/>
</dbReference>
<evidence type="ECO:0000313" key="6">
    <source>
        <dbReference type="EMBL" id="TBN14489.1"/>
    </source>
</evidence>
<dbReference type="PANTHER" id="PTHR42832:SF3">
    <property type="entry name" value="L-GLUTAMINE--4-(METHYLSULFANYL)-2-OXOBUTANOATE AMINOTRANSFERASE"/>
    <property type="match status" value="1"/>
</dbReference>
<evidence type="ECO:0000256" key="4">
    <source>
        <dbReference type="RuleBase" id="RU000481"/>
    </source>
</evidence>
<evidence type="ECO:0000256" key="1">
    <source>
        <dbReference type="ARBA" id="ARBA00001933"/>
    </source>
</evidence>
<dbReference type="Gene3D" id="3.90.1150.10">
    <property type="entry name" value="Aspartate Aminotransferase, domain 1"/>
    <property type="match status" value="1"/>
</dbReference>
<dbReference type="AlphaFoldDB" id="A0A4Q9FPA1"/>
<evidence type="ECO:0000256" key="3">
    <source>
        <dbReference type="ARBA" id="ARBA00022679"/>
    </source>
</evidence>
<dbReference type="PROSITE" id="PS00105">
    <property type="entry name" value="AA_TRANSFER_CLASS_1"/>
    <property type="match status" value="1"/>
</dbReference>
<dbReference type="Pfam" id="PF00155">
    <property type="entry name" value="Aminotran_1_2"/>
    <property type="match status" value="1"/>
</dbReference>
<dbReference type="Proteomes" id="UP000292372">
    <property type="component" value="Unassembled WGS sequence"/>
</dbReference>
<dbReference type="OrthoDB" id="9802328at2"/>
<name>A0A4Q9FPA1_9FLAO</name>
<evidence type="ECO:0000256" key="2">
    <source>
        <dbReference type="ARBA" id="ARBA00022576"/>
    </source>
</evidence>
<reference evidence="6 7" key="1">
    <citation type="journal article" date="2015" name="Int. J. Syst. Evol. Microbiol.">
        <title>Hyunsoonleella pacifica sp. nov., isolated from seawater of South Pacific Gyre.</title>
        <authorList>
            <person name="Gao X."/>
            <person name="Zhang Z."/>
            <person name="Dai X."/>
            <person name="Zhang X.H."/>
        </authorList>
    </citation>
    <scope>NUCLEOTIDE SEQUENCE [LARGE SCALE GENOMIC DNA]</scope>
    <source>
        <strain evidence="6 7">SW033</strain>
    </source>
</reference>
<keyword evidence="7" id="KW-1185">Reference proteome</keyword>
<dbReference type="InterPro" id="IPR015421">
    <property type="entry name" value="PyrdxlP-dep_Trfase_major"/>
</dbReference>
<organism evidence="6 7">
    <name type="scientific">Hyunsoonleella pacifica</name>
    <dbReference type="NCBI Taxonomy" id="1080224"/>
    <lineage>
        <taxon>Bacteria</taxon>
        <taxon>Pseudomonadati</taxon>
        <taxon>Bacteroidota</taxon>
        <taxon>Flavobacteriia</taxon>
        <taxon>Flavobacteriales</taxon>
        <taxon>Flavobacteriaceae</taxon>
    </lineage>
</organism>
<comment type="cofactor">
    <cofactor evidence="1 4">
        <name>pyridoxal 5'-phosphate</name>
        <dbReference type="ChEBI" id="CHEBI:597326"/>
    </cofactor>
</comment>
<dbReference type="Gene3D" id="3.40.640.10">
    <property type="entry name" value="Type I PLP-dependent aspartate aminotransferase-like (Major domain)"/>
    <property type="match status" value="1"/>
</dbReference>
<keyword evidence="3 4" id="KW-0808">Transferase</keyword>
<comment type="caution">
    <text evidence="6">The sequence shown here is derived from an EMBL/GenBank/DDBJ whole genome shotgun (WGS) entry which is preliminary data.</text>
</comment>
<dbReference type="EMBL" id="SIRS01000005">
    <property type="protein sequence ID" value="TBN14489.1"/>
    <property type="molecule type" value="Genomic_DNA"/>
</dbReference>
<dbReference type="CDD" id="cd00609">
    <property type="entry name" value="AAT_like"/>
    <property type="match status" value="1"/>
</dbReference>
<dbReference type="InterPro" id="IPR050881">
    <property type="entry name" value="LL-DAP_aminotransferase"/>
</dbReference>
<accession>A0A4Q9FPA1</accession>
<dbReference type="RefSeq" id="WP_130937610.1">
    <property type="nucleotide sequence ID" value="NZ_BMEE01000002.1"/>
</dbReference>
<dbReference type="InterPro" id="IPR015424">
    <property type="entry name" value="PyrdxlP-dep_Trfase"/>
</dbReference>
<dbReference type="GO" id="GO:0030170">
    <property type="term" value="F:pyridoxal phosphate binding"/>
    <property type="evidence" value="ECO:0007669"/>
    <property type="project" value="InterPro"/>
</dbReference>
<dbReference type="EC" id="2.6.1.-" evidence="4"/>
<evidence type="ECO:0000259" key="5">
    <source>
        <dbReference type="Pfam" id="PF00155"/>
    </source>
</evidence>